<dbReference type="OrthoDB" id="272676at2"/>
<reference evidence="2" key="1">
    <citation type="submission" date="2017-02" db="EMBL/GenBank/DDBJ databases">
        <title>Comparative genomics and description of representatives of a novel lineage of planctomycetes thriving in anoxic sediments.</title>
        <authorList>
            <person name="Spring S."/>
            <person name="Bunk B."/>
            <person name="Sproer C."/>
        </authorList>
    </citation>
    <scope>NUCLEOTIDE SEQUENCE [LARGE SCALE GENOMIC DNA]</scope>
    <source>
        <strain evidence="2">SM-Chi-D1</strain>
    </source>
</reference>
<sequence>MKTAGKNHYEQAFEAYLSVNSVVYSRIRQESRFCWKERKIKSFDYFVRLANGPHMALEVKGRSFYGKTLDGLKGAQSWVSADDIEGLDRWLCVSQDIQAAGFIFAYLIKRADFDGNGAEIFEFDGRYYAFYYVDFNRYCNSMKRRSSSWRTVYMPAASFRQAAVETSAILRPDDSRF</sequence>
<dbReference type="AlphaFoldDB" id="A0A1Q2MEU8"/>
<keyword evidence="2" id="KW-1185">Reference proteome</keyword>
<dbReference type="STRING" id="1851148.SMSP2_01179"/>
<name>A0A1Q2MEU8_9BACT</name>
<evidence type="ECO:0000313" key="2">
    <source>
        <dbReference type="Proteomes" id="UP000188181"/>
    </source>
</evidence>
<evidence type="ECO:0000313" key="1">
    <source>
        <dbReference type="EMBL" id="AQQ70817.1"/>
    </source>
</evidence>
<protein>
    <submittedName>
        <fullName evidence="1">Uncharacterized protein</fullName>
    </submittedName>
</protein>
<proteinExistence type="predicted"/>
<dbReference type="KEGG" id="pbas:SMSP2_01179"/>
<dbReference type="InterPro" id="IPR049797">
    <property type="entry name" value="HYExAFE"/>
</dbReference>
<accession>A0A1Q2MEU8</accession>
<dbReference type="NCBIfam" id="NF038001">
    <property type="entry name" value="HYExAFE"/>
    <property type="match status" value="1"/>
</dbReference>
<dbReference type="Proteomes" id="UP000188181">
    <property type="component" value="Chromosome"/>
</dbReference>
<gene>
    <name evidence="1" type="ORF">SMSP2_01179</name>
</gene>
<organism evidence="1 2">
    <name type="scientific">Limihaloglobus sulfuriphilus</name>
    <dbReference type="NCBI Taxonomy" id="1851148"/>
    <lineage>
        <taxon>Bacteria</taxon>
        <taxon>Pseudomonadati</taxon>
        <taxon>Planctomycetota</taxon>
        <taxon>Phycisphaerae</taxon>
        <taxon>Sedimentisphaerales</taxon>
        <taxon>Sedimentisphaeraceae</taxon>
        <taxon>Limihaloglobus</taxon>
    </lineage>
</organism>
<dbReference type="RefSeq" id="WP_146683053.1">
    <property type="nucleotide sequence ID" value="NZ_CP019646.1"/>
</dbReference>
<dbReference type="EMBL" id="CP019646">
    <property type="protein sequence ID" value="AQQ70817.1"/>
    <property type="molecule type" value="Genomic_DNA"/>
</dbReference>